<dbReference type="InterPro" id="IPR000700">
    <property type="entry name" value="PAS-assoc_C"/>
</dbReference>
<dbReference type="InterPro" id="IPR035965">
    <property type="entry name" value="PAS-like_dom_sf"/>
</dbReference>
<evidence type="ECO:0000259" key="3">
    <source>
        <dbReference type="PROSITE" id="PS50111"/>
    </source>
</evidence>
<keyword evidence="1 2" id="KW-0807">Transducer</keyword>
<dbReference type="InterPro" id="IPR004089">
    <property type="entry name" value="MCPsignal_dom"/>
</dbReference>
<dbReference type="PANTHER" id="PTHR32089:SF112">
    <property type="entry name" value="LYSOZYME-LIKE PROTEIN-RELATED"/>
    <property type="match status" value="1"/>
</dbReference>
<dbReference type="Pfam" id="PF00015">
    <property type="entry name" value="MCPsignal"/>
    <property type="match status" value="1"/>
</dbReference>
<feature type="domain" description="PAC" evidence="4">
    <location>
        <begin position="82"/>
        <end position="136"/>
    </location>
</feature>
<dbReference type="PANTHER" id="PTHR32089">
    <property type="entry name" value="METHYL-ACCEPTING CHEMOTAXIS PROTEIN MCPB"/>
    <property type="match status" value="1"/>
</dbReference>
<dbReference type="RefSeq" id="WP_348028467.1">
    <property type="nucleotide sequence ID" value="NZ_CP129113.1"/>
</dbReference>
<reference evidence="5" key="1">
    <citation type="submission" date="2023-06" db="EMBL/GenBank/DDBJ databases">
        <title>A Treasure from Seagulls: Isolation and Description of Aciduricobacillus qingdaonensis gen. nov., sp. nov., a Rare Obligately Uric Acid-utilizing Member in the Family Bacillaceae.</title>
        <authorList>
            <person name="Liu W."/>
            <person name="Wang B."/>
        </authorList>
    </citation>
    <scope>NUCLEOTIDE SEQUENCE</scope>
    <source>
        <strain evidence="5">44XB</strain>
    </source>
</reference>
<dbReference type="Gene3D" id="3.30.450.20">
    <property type="entry name" value="PAS domain"/>
    <property type="match status" value="1"/>
</dbReference>
<evidence type="ECO:0000256" key="2">
    <source>
        <dbReference type="PROSITE-ProRule" id="PRU00284"/>
    </source>
</evidence>
<proteinExistence type="predicted"/>
<dbReference type="PROSITE" id="PS50111">
    <property type="entry name" value="CHEMOTAXIS_TRANSDUC_2"/>
    <property type="match status" value="1"/>
</dbReference>
<keyword evidence="6" id="KW-1185">Reference proteome</keyword>
<dbReference type="InterPro" id="IPR001610">
    <property type="entry name" value="PAC"/>
</dbReference>
<dbReference type="SUPFAM" id="SSF55785">
    <property type="entry name" value="PYP-like sensor domain (PAS domain)"/>
    <property type="match status" value="1"/>
</dbReference>
<sequence>MSLSKSTQPLNETAVLAAMDVNLAMVEFSMEREVIWANENFRKTLGYSTRELKGMRHEKLCFKDYTQTQGYHDLWQHLSTGEKYEAKVERRSKQGSRLWLEATYIPVINDKHEVEAILKIATDITERENGTLKIIERLKTLPQELVDVVARNSAEKSQAIVALREQVDAISEVAKEIQMISSQTNVLALNATIEAARVGEKGKGFKVVADEVRRLSKNVDEATRSIRLNIERIEEQAGKVGNTTEQLNGSVKEKQTDFEQVFKEIESML</sequence>
<evidence type="ECO:0000313" key="5">
    <source>
        <dbReference type="EMBL" id="WLV24935.1"/>
    </source>
</evidence>
<dbReference type="PROSITE" id="PS50113">
    <property type="entry name" value="PAC"/>
    <property type="match status" value="1"/>
</dbReference>
<gene>
    <name evidence="5" type="ORF">QR721_01470</name>
</gene>
<organism evidence="5 6">
    <name type="scientific">Aciduricibacillus chroicocephali</name>
    <dbReference type="NCBI Taxonomy" id="3054939"/>
    <lineage>
        <taxon>Bacteria</taxon>
        <taxon>Bacillati</taxon>
        <taxon>Bacillota</taxon>
        <taxon>Bacilli</taxon>
        <taxon>Bacillales</taxon>
        <taxon>Bacillaceae</taxon>
        <taxon>Aciduricibacillus</taxon>
    </lineage>
</organism>
<feature type="domain" description="Methyl-accepting transducer" evidence="3">
    <location>
        <begin position="146"/>
        <end position="269"/>
    </location>
</feature>
<dbReference type="SMART" id="SM00086">
    <property type="entry name" value="PAC"/>
    <property type="match status" value="1"/>
</dbReference>
<dbReference type="Proteomes" id="UP001180087">
    <property type="component" value="Chromosome"/>
</dbReference>
<accession>A0ABY9KWC4</accession>
<dbReference type="Pfam" id="PF08447">
    <property type="entry name" value="PAS_3"/>
    <property type="match status" value="1"/>
</dbReference>
<evidence type="ECO:0000256" key="1">
    <source>
        <dbReference type="ARBA" id="ARBA00023224"/>
    </source>
</evidence>
<dbReference type="SUPFAM" id="SSF58104">
    <property type="entry name" value="Methyl-accepting chemotaxis protein (MCP) signaling domain"/>
    <property type="match status" value="1"/>
</dbReference>
<evidence type="ECO:0000313" key="6">
    <source>
        <dbReference type="Proteomes" id="UP001180087"/>
    </source>
</evidence>
<dbReference type="InterPro" id="IPR013655">
    <property type="entry name" value="PAS_fold_3"/>
</dbReference>
<dbReference type="InterPro" id="IPR000014">
    <property type="entry name" value="PAS"/>
</dbReference>
<dbReference type="Gene3D" id="6.10.250.3200">
    <property type="match status" value="1"/>
</dbReference>
<dbReference type="NCBIfam" id="TIGR00229">
    <property type="entry name" value="sensory_box"/>
    <property type="match status" value="1"/>
</dbReference>
<evidence type="ECO:0000259" key="4">
    <source>
        <dbReference type="PROSITE" id="PS50113"/>
    </source>
</evidence>
<dbReference type="EMBL" id="CP129113">
    <property type="protein sequence ID" value="WLV24935.1"/>
    <property type="molecule type" value="Genomic_DNA"/>
</dbReference>
<dbReference type="CDD" id="cd00130">
    <property type="entry name" value="PAS"/>
    <property type="match status" value="1"/>
</dbReference>
<name>A0ABY9KWC4_9BACI</name>
<protein>
    <submittedName>
        <fullName evidence="5">Methyl-accepting chemotaxis protein</fullName>
    </submittedName>
</protein>